<dbReference type="NCBIfam" id="TIGR01554">
    <property type="entry name" value="major_cap_HK97"/>
    <property type="match status" value="1"/>
</dbReference>
<accession>A0A0L1JLY2</accession>
<dbReference type="RefSeq" id="WP_050531703.1">
    <property type="nucleotide sequence ID" value="NZ_AQQZ01000007.1"/>
</dbReference>
<keyword evidence="4" id="KW-1185">Reference proteome</keyword>
<protein>
    <submittedName>
        <fullName evidence="3">Capsid protein</fullName>
    </submittedName>
</protein>
<organism evidence="3 4">
    <name type="scientific">Pseudaestuariivita atlantica</name>
    <dbReference type="NCBI Taxonomy" id="1317121"/>
    <lineage>
        <taxon>Bacteria</taxon>
        <taxon>Pseudomonadati</taxon>
        <taxon>Pseudomonadota</taxon>
        <taxon>Alphaproteobacteria</taxon>
        <taxon>Rhodobacterales</taxon>
        <taxon>Paracoccaceae</taxon>
        <taxon>Pseudaestuariivita</taxon>
    </lineage>
</organism>
<evidence type="ECO:0000256" key="1">
    <source>
        <dbReference type="ARBA" id="ARBA00004328"/>
    </source>
</evidence>
<dbReference type="AlphaFoldDB" id="A0A0L1JLY2"/>
<evidence type="ECO:0000313" key="4">
    <source>
        <dbReference type="Proteomes" id="UP000036938"/>
    </source>
</evidence>
<comment type="caution">
    <text evidence="3">The sequence shown here is derived from an EMBL/GenBank/DDBJ whole genome shotgun (WGS) entry which is preliminary data.</text>
</comment>
<dbReference type="SUPFAM" id="SSF56563">
    <property type="entry name" value="Major capsid protein gp5"/>
    <property type="match status" value="1"/>
</dbReference>
<gene>
    <name evidence="3" type="ORF">ATO11_14885</name>
</gene>
<dbReference type="Pfam" id="PF05065">
    <property type="entry name" value="Phage_capsid"/>
    <property type="match status" value="1"/>
</dbReference>
<sequence length="388" mass="41354">MTTEAETGQGPVQDVKRAVAGFMNDIKDFQSDIQAKLQEQDTRMTQMDRKMMAARRPALATANDFEAPHKKAFNAYLRSGEDDGLRGIEMETKALSTAINSDGGYLVDPMTSEAIKAALISTASIRSVATVVNVEATTYDVLVDQNDIGAGWADETAAATETGTPTIDRISIPLHELSALPKASQRLLDDAAFDIEGWLAARIADKFARTEAAAFVTGDGVGKPKGFLDHTAVDNAAWAWNSLGYVATGADAAFNGADAIVDLVYALGAAYRANGTFVMNSKTAGTVRKLKDADGRFLWSDGLAAGEPARLLGYPVVIAEDMPDIATDAYAIAFGDFAAGYTIAERPDLRVLRDPFSAKPNVLFYATKRVGGDVSDFAAIKLLKFGLS</sequence>
<dbReference type="PATRIC" id="fig|1317121.7.peg.3700"/>
<evidence type="ECO:0000313" key="3">
    <source>
        <dbReference type="EMBL" id="KNG92760.1"/>
    </source>
</evidence>
<evidence type="ECO:0000259" key="2">
    <source>
        <dbReference type="Pfam" id="PF05065"/>
    </source>
</evidence>
<dbReference type="STRING" id="1317121.ATO11_14885"/>
<dbReference type="InterPro" id="IPR054612">
    <property type="entry name" value="Phage_capsid-like_C"/>
</dbReference>
<dbReference type="Gene3D" id="3.30.2320.10">
    <property type="entry name" value="hypothetical protein PF0899 domain"/>
    <property type="match status" value="1"/>
</dbReference>
<feature type="domain" description="Phage capsid-like C-terminal" evidence="2">
    <location>
        <begin position="103"/>
        <end position="385"/>
    </location>
</feature>
<dbReference type="Proteomes" id="UP000036938">
    <property type="component" value="Unassembled WGS sequence"/>
</dbReference>
<dbReference type="Gene3D" id="3.30.2400.10">
    <property type="entry name" value="Major capsid protein gp5"/>
    <property type="match status" value="1"/>
</dbReference>
<reference evidence="3 4" key="1">
    <citation type="journal article" date="2015" name="Int. J. Syst. Evol. Microbiol.">
        <title>Aestuariivita atlantica sp. nov., isolated from deep sea sediment of the Atlantic Ocean.</title>
        <authorList>
            <person name="Li G."/>
            <person name="Lai Q."/>
            <person name="Du Y."/>
            <person name="Liu X."/>
            <person name="Sun F."/>
            <person name="Shao Z."/>
        </authorList>
    </citation>
    <scope>NUCLEOTIDE SEQUENCE [LARGE SCALE GENOMIC DNA]</scope>
    <source>
        <strain evidence="3 4">22II-S11-z3</strain>
    </source>
</reference>
<dbReference type="EMBL" id="AQQZ01000007">
    <property type="protein sequence ID" value="KNG92760.1"/>
    <property type="molecule type" value="Genomic_DNA"/>
</dbReference>
<proteinExistence type="predicted"/>
<dbReference type="InterPro" id="IPR024455">
    <property type="entry name" value="Phage_capsid"/>
</dbReference>
<dbReference type="OrthoDB" id="9786516at2"/>
<name>A0A0L1JLY2_9RHOB</name>
<comment type="subcellular location">
    <subcellularLocation>
        <location evidence="1">Virion</location>
    </subcellularLocation>
</comment>